<gene>
    <name evidence="2" type="ORF">A5742_21425</name>
</gene>
<sequence>MQASDHPDIPDGWTDTHGDTLYYISVAVLLIFAFFSALFGIVVAPAGHLVALKYFLLFALLMVLTVTYGLIVRHRRVDLASVIRTATTGEGLQGTEIPYSAWQFNILIAVMGCCMVFCVMASVDILIYQDDGFPGFAVVTGILGFVSASFLAAAIFGRVRRGGVTLSSEGIAQRGRSFESRLDWSAIAGAKAATDGHPYILVFGYANADWNRRYTTRFWRIDRLPPVPMIPFDCRQFDVDPYVLYGYVRTYVDNPELRAELGTEAALARARNLHPTR</sequence>
<keyword evidence="1" id="KW-0472">Membrane</keyword>
<evidence type="ECO:0000313" key="3">
    <source>
        <dbReference type="Proteomes" id="UP000187001"/>
    </source>
</evidence>
<dbReference type="EMBL" id="MBER01000034">
    <property type="protein sequence ID" value="OMC48929.1"/>
    <property type="molecule type" value="Genomic_DNA"/>
</dbReference>
<comment type="caution">
    <text evidence="2">The sequence shown here is derived from an EMBL/GenBank/DDBJ whole genome shotgun (WGS) entry which is preliminary data.</text>
</comment>
<feature type="transmembrane region" description="Helical" evidence="1">
    <location>
        <begin position="106"/>
        <end position="127"/>
    </location>
</feature>
<evidence type="ECO:0000256" key="1">
    <source>
        <dbReference type="SAM" id="Phobius"/>
    </source>
</evidence>
<proteinExistence type="predicted"/>
<feature type="transmembrane region" description="Helical" evidence="1">
    <location>
        <begin position="21"/>
        <end position="44"/>
    </location>
</feature>
<evidence type="ECO:0000313" key="2">
    <source>
        <dbReference type="EMBL" id="OMC48929.1"/>
    </source>
</evidence>
<accession>A0ABD6QR77</accession>
<name>A0ABD6QR77_MYCFO</name>
<organism evidence="2 3">
    <name type="scientific">Mycolicibacterium fortuitum</name>
    <name type="common">Mycobacterium fortuitum</name>
    <dbReference type="NCBI Taxonomy" id="1766"/>
    <lineage>
        <taxon>Bacteria</taxon>
        <taxon>Bacillati</taxon>
        <taxon>Actinomycetota</taxon>
        <taxon>Actinomycetes</taxon>
        <taxon>Mycobacteriales</taxon>
        <taxon>Mycobacteriaceae</taxon>
        <taxon>Mycolicibacterium</taxon>
    </lineage>
</organism>
<feature type="transmembrane region" description="Helical" evidence="1">
    <location>
        <begin position="133"/>
        <end position="156"/>
    </location>
</feature>
<dbReference type="AlphaFoldDB" id="A0ABD6QR77"/>
<keyword evidence="1" id="KW-1133">Transmembrane helix</keyword>
<dbReference type="Proteomes" id="UP000187001">
    <property type="component" value="Unassembled WGS sequence"/>
</dbReference>
<feature type="transmembrane region" description="Helical" evidence="1">
    <location>
        <begin position="50"/>
        <end position="71"/>
    </location>
</feature>
<keyword evidence="1" id="KW-0812">Transmembrane</keyword>
<protein>
    <submittedName>
        <fullName evidence="2">Uncharacterized protein</fullName>
    </submittedName>
</protein>
<reference evidence="2 3" key="1">
    <citation type="submission" date="2016-07" db="EMBL/GenBank/DDBJ databases">
        <authorList>
            <person name="Sutton G."/>
            <person name="Brinkac L."/>
            <person name="Sanka R."/>
            <person name="Adams M."/>
            <person name="Lau E."/>
            <person name="Kumar A."/>
            <person name="Macaden R."/>
        </authorList>
    </citation>
    <scope>NUCLEOTIDE SEQUENCE [LARGE SCALE GENOMIC DNA]</scope>
    <source>
        <strain evidence="2 3">GA-0871</strain>
    </source>
</reference>